<protein>
    <submittedName>
        <fullName evidence="1">Uncharacterized protein</fullName>
    </submittedName>
</protein>
<evidence type="ECO:0000313" key="1">
    <source>
        <dbReference type="EMBL" id="KAJ8921451.1"/>
    </source>
</evidence>
<keyword evidence="2" id="KW-1185">Reference proteome</keyword>
<reference evidence="1 2" key="1">
    <citation type="journal article" date="2023" name="Insect Mol. Biol.">
        <title>Genome sequencing provides insights into the evolution of gene families encoding plant cell wall-degrading enzymes in longhorned beetles.</title>
        <authorList>
            <person name="Shin N.R."/>
            <person name="Okamura Y."/>
            <person name="Kirsch R."/>
            <person name="Pauchet Y."/>
        </authorList>
    </citation>
    <scope>NUCLEOTIDE SEQUENCE [LARGE SCALE GENOMIC DNA]</scope>
    <source>
        <strain evidence="1">EAD_L_NR</strain>
    </source>
</reference>
<sequence length="93" mass="10824">MLKNVFSATTPEHKHRNSEKCFETLKEVFSAITPENKHCIEKDMPHRNFELISSYLTVFSRNSEKCFETLKEVFSAVTPENKHCIEKDMVISS</sequence>
<dbReference type="Proteomes" id="UP001159042">
    <property type="component" value="Unassembled WGS sequence"/>
</dbReference>
<name>A0AAV8W470_9CUCU</name>
<evidence type="ECO:0000313" key="2">
    <source>
        <dbReference type="Proteomes" id="UP001159042"/>
    </source>
</evidence>
<dbReference type="EMBL" id="JANEYG010000010">
    <property type="protein sequence ID" value="KAJ8921451.1"/>
    <property type="molecule type" value="Genomic_DNA"/>
</dbReference>
<gene>
    <name evidence="1" type="ORF">NQ315_003069</name>
</gene>
<accession>A0AAV8W470</accession>
<comment type="caution">
    <text evidence="1">The sequence shown here is derived from an EMBL/GenBank/DDBJ whole genome shotgun (WGS) entry which is preliminary data.</text>
</comment>
<dbReference type="AlphaFoldDB" id="A0AAV8W470"/>
<proteinExistence type="predicted"/>
<organism evidence="1 2">
    <name type="scientific">Exocentrus adspersus</name>
    <dbReference type="NCBI Taxonomy" id="1586481"/>
    <lineage>
        <taxon>Eukaryota</taxon>
        <taxon>Metazoa</taxon>
        <taxon>Ecdysozoa</taxon>
        <taxon>Arthropoda</taxon>
        <taxon>Hexapoda</taxon>
        <taxon>Insecta</taxon>
        <taxon>Pterygota</taxon>
        <taxon>Neoptera</taxon>
        <taxon>Endopterygota</taxon>
        <taxon>Coleoptera</taxon>
        <taxon>Polyphaga</taxon>
        <taxon>Cucujiformia</taxon>
        <taxon>Chrysomeloidea</taxon>
        <taxon>Cerambycidae</taxon>
        <taxon>Lamiinae</taxon>
        <taxon>Acanthocinini</taxon>
        <taxon>Exocentrus</taxon>
    </lineage>
</organism>